<dbReference type="AlphaFoldDB" id="A0A0A6D491"/>
<dbReference type="InterPro" id="IPR038020">
    <property type="entry name" value="MbtH-like_sf"/>
</dbReference>
<dbReference type="PANTHER" id="PTHR38444">
    <property type="entry name" value="ENTEROBACTIN BIOSYNTHESIS PROTEIN YBDZ"/>
    <property type="match status" value="1"/>
</dbReference>
<dbReference type="OrthoDB" id="7584480at2"/>
<sequence length="73" mass="8358">MDSKNVYGVVINQQEQYSLWDNERPVPGGWTAIGVTGSQEFCLNWIQDNWFDQRPGFLRENTAPTKASPVKEL</sequence>
<organism evidence="2 3">
    <name type="scientific">Pseudomonas chlororaphis</name>
    <dbReference type="NCBI Taxonomy" id="587753"/>
    <lineage>
        <taxon>Bacteria</taxon>
        <taxon>Pseudomonadati</taxon>
        <taxon>Pseudomonadota</taxon>
        <taxon>Gammaproteobacteria</taxon>
        <taxon>Pseudomonadales</taxon>
        <taxon>Pseudomonadaceae</taxon>
        <taxon>Pseudomonas</taxon>
    </lineage>
</organism>
<dbReference type="PATRIC" id="fig|587753.9.peg.3990"/>
<dbReference type="InterPro" id="IPR037407">
    <property type="entry name" value="MLP_fam"/>
</dbReference>
<feature type="domain" description="MbtH-like" evidence="1">
    <location>
        <begin position="2"/>
        <end position="48"/>
    </location>
</feature>
<evidence type="ECO:0000259" key="1">
    <source>
        <dbReference type="SMART" id="SM00923"/>
    </source>
</evidence>
<accession>A0A0A6D491</accession>
<evidence type="ECO:0000313" key="2">
    <source>
        <dbReference type="EMBL" id="KHA70748.1"/>
    </source>
</evidence>
<dbReference type="Gene3D" id="3.90.820.10">
    <property type="entry name" value="Structural Genomics, Unknown Function 30-nov-00 1gh9 Mol_id"/>
    <property type="match status" value="1"/>
</dbReference>
<evidence type="ECO:0000313" key="3">
    <source>
        <dbReference type="Proteomes" id="UP000030564"/>
    </source>
</evidence>
<name>A0A0A6D491_9PSED</name>
<comment type="caution">
    <text evidence="2">The sequence shown here is derived from an EMBL/GenBank/DDBJ whole genome shotgun (WGS) entry which is preliminary data.</text>
</comment>
<dbReference type="Proteomes" id="UP000030564">
    <property type="component" value="Unassembled WGS sequence"/>
</dbReference>
<gene>
    <name evidence="2" type="ORF">NZ35_23955</name>
</gene>
<dbReference type="SMART" id="SM00923">
    <property type="entry name" value="MbtH"/>
    <property type="match status" value="1"/>
</dbReference>
<dbReference type="PANTHER" id="PTHR38444:SF1">
    <property type="entry name" value="ENTEROBACTIN BIOSYNTHESIS PROTEIN YBDZ"/>
    <property type="match status" value="1"/>
</dbReference>
<dbReference type="Pfam" id="PF03621">
    <property type="entry name" value="MbtH"/>
    <property type="match status" value="1"/>
</dbReference>
<reference evidence="2 3" key="1">
    <citation type="submission" date="2014-10" db="EMBL/GenBank/DDBJ databases">
        <title>Draft genome sequence of Pseudomonas chlororaphis EA105.</title>
        <authorList>
            <person name="McCully L.M."/>
            <person name="Bitzer A.S."/>
            <person name="Spence C."/>
            <person name="Bais H."/>
            <person name="Silby M.W."/>
        </authorList>
    </citation>
    <scope>NUCLEOTIDE SEQUENCE [LARGE SCALE GENOMIC DNA]</scope>
    <source>
        <strain evidence="2 3">EA105</strain>
    </source>
</reference>
<dbReference type="SUPFAM" id="SSF160582">
    <property type="entry name" value="MbtH-like"/>
    <property type="match status" value="1"/>
</dbReference>
<dbReference type="GO" id="GO:0019290">
    <property type="term" value="P:siderophore biosynthetic process"/>
    <property type="evidence" value="ECO:0007669"/>
    <property type="project" value="TreeGrafter"/>
</dbReference>
<dbReference type="EMBL" id="JSFK01000031">
    <property type="protein sequence ID" value="KHA70748.1"/>
    <property type="molecule type" value="Genomic_DNA"/>
</dbReference>
<proteinExistence type="predicted"/>
<dbReference type="InterPro" id="IPR005153">
    <property type="entry name" value="MbtH-like_dom"/>
</dbReference>
<dbReference type="GO" id="GO:0005829">
    <property type="term" value="C:cytosol"/>
    <property type="evidence" value="ECO:0007669"/>
    <property type="project" value="TreeGrafter"/>
</dbReference>
<protein>
    <submittedName>
        <fullName evidence="2">Antibiotic synthesis protein MbtH</fullName>
    </submittedName>
</protein>